<dbReference type="AlphaFoldDB" id="A0AAV0TX12"/>
<evidence type="ECO:0000256" key="1">
    <source>
        <dbReference type="ARBA" id="ARBA00008724"/>
    </source>
</evidence>
<dbReference type="InterPro" id="IPR017856">
    <property type="entry name" value="Integrase-like_N"/>
</dbReference>
<dbReference type="InterPro" id="IPR002876">
    <property type="entry name" value="Transcrip_reg_TACO1-like"/>
</dbReference>
<dbReference type="GO" id="GO:0005737">
    <property type="term" value="C:cytoplasm"/>
    <property type="evidence" value="ECO:0007669"/>
    <property type="project" value="UniProtKB-ARBA"/>
</dbReference>
<dbReference type="InterPro" id="IPR049083">
    <property type="entry name" value="TACO1_YebC_N"/>
</dbReference>
<feature type="domain" description="TACO1/YebC-like N-terminal" evidence="3">
    <location>
        <begin position="29"/>
        <end position="93"/>
    </location>
</feature>
<evidence type="ECO:0000259" key="3">
    <source>
        <dbReference type="Pfam" id="PF20772"/>
    </source>
</evidence>
<dbReference type="Pfam" id="PF20772">
    <property type="entry name" value="TACO1_YebC_N"/>
    <property type="match status" value="1"/>
</dbReference>
<dbReference type="PANTHER" id="PTHR12532">
    <property type="entry name" value="TRANSLATIONAL ACTIVATOR OF CYTOCHROME C OXIDASE 1"/>
    <property type="match status" value="1"/>
</dbReference>
<dbReference type="InterPro" id="IPR026564">
    <property type="entry name" value="Transcrip_reg_TACO1-like_dom3"/>
</dbReference>
<proteinExistence type="inferred from homology"/>
<keyword evidence="5" id="KW-1185">Reference proteome</keyword>
<comment type="caution">
    <text evidence="4">The sequence shown here is derived from an EMBL/GenBank/DDBJ whole genome shotgun (WGS) entry which is preliminary data.</text>
</comment>
<dbReference type="InterPro" id="IPR029072">
    <property type="entry name" value="YebC-like"/>
</dbReference>
<reference evidence="4" key="1">
    <citation type="submission" date="2022-12" db="EMBL/GenBank/DDBJ databases">
        <authorList>
            <person name="Webb A."/>
        </authorList>
    </citation>
    <scope>NUCLEOTIDE SEQUENCE</scope>
    <source>
        <strain evidence="4">Pd1</strain>
    </source>
</reference>
<dbReference type="Gene3D" id="3.30.70.980">
    <property type="match status" value="2"/>
</dbReference>
<protein>
    <recommendedName>
        <fullName evidence="6">Transcriptional regulatory protein</fullName>
    </recommendedName>
</protein>
<name>A0AAV0TX12_9STRA</name>
<dbReference type="InterPro" id="IPR048300">
    <property type="entry name" value="TACO1_YebC-like_2nd/3rd_dom"/>
</dbReference>
<dbReference type="Proteomes" id="UP001162029">
    <property type="component" value="Unassembled WGS sequence"/>
</dbReference>
<accession>A0AAV0TX12</accession>
<evidence type="ECO:0000313" key="5">
    <source>
        <dbReference type="Proteomes" id="UP001162029"/>
    </source>
</evidence>
<organism evidence="4 5">
    <name type="scientific">Peronospora destructor</name>
    <dbReference type="NCBI Taxonomy" id="86335"/>
    <lineage>
        <taxon>Eukaryota</taxon>
        <taxon>Sar</taxon>
        <taxon>Stramenopiles</taxon>
        <taxon>Oomycota</taxon>
        <taxon>Peronosporomycetes</taxon>
        <taxon>Peronosporales</taxon>
        <taxon>Peronosporaceae</taxon>
        <taxon>Peronospora</taxon>
    </lineage>
</organism>
<dbReference type="HAMAP" id="MF_00693">
    <property type="entry name" value="Transcrip_reg_TACO1"/>
    <property type="match status" value="1"/>
</dbReference>
<dbReference type="Pfam" id="PF01709">
    <property type="entry name" value="Transcrip_reg"/>
    <property type="match status" value="1"/>
</dbReference>
<comment type="similarity">
    <text evidence="1">Belongs to the TACO1 family.</text>
</comment>
<evidence type="ECO:0000259" key="2">
    <source>
        <dbReference type="Pfam" id="PF01709"/>
    </source>
</evidence>
<dbReference type="Gene3D" id="1.10.10.200">
    <property type="match status" value="1"/>
</dbReference>
<dbReference type="EMBL" id="CANTFM010000729">
    <property type="protein sequence ID" value="CAI5728997.1"/>
    <property type="molecule type" value="Genomic_DNA"/>
</dbReference>
<evidence type="ECO:0008006" key="6">
    <source>
        <dbReference type="Google" id="ProtNLM"/>
    </source>
</evidence>
<evidence type="ECO:0000313" key="4">
    <source>
        <dbReference type="EMBL" id="CAI5728997.1"/>
    </source>
</evidence>
<sequence>MMLAQCRAAWKLSTGVYRENVRWMGRGPTIQGRKTAVDVKRTATKATLAREIMVVSKSVRGNVNNRRLVAVVNKAKAANMRKDKIEAAIKRGVEGKDESNAEAVLYEASGPAGSALMIETLTDNKRRTAPALRHILGKYSGALGTSGSVAWMFERKGYLEIQLPSGDGDTSEVDEDLLIEIALDAGADNVETREGLAQIMCDPNDLAAVRKCFTEAGLEPAVSELVYNPKEFLDLEGEQLETFDKLIGALNEDEDVNQIHHNVNE</sequence>
<dbReference type="SUPFAM" id="SSF75625">
    <property type="entry name" value="YebC-like"/>
    <property type="match status" value="1"/>
</dbReference>
<gene>
    <name evidence="4" type="ORF">PDE001_LOCUS4157</name>
</gene>
<feature type="domain" description="TACO1/YebC-like second and third" evidence="2">
    <location>
        <begin position="102"/>
        <end position="263"/>
    </location>
</feature>
<dbReference type="PANTHER" id="PTHR12532:SF0">
    <property type="entry name" value="TRANSLATIONAL ACTIVATOR OF CYTOCHROME C OXIDASE 1"/>
    <property type="match status" value="1"/>
</dbReference>